<dbReference type="PROSITE" id="PS50920">
    <property type="entry name" value="SOLCAR"/>
    <property type="match status" value="3"/>
</dbReference>
<feature type="transmembrane region" description="Helical" evidence="11">
    <location>
        <begin position="213"/>
        <end position="234"/>
    </location>
</feature>
<evidence type="ECO:0000313" key="12">
    <source>
        <dbReference type="EMBL" id="PIA15233.1"/>
    </source>
</evidence>
<dbReference type="GO" id="GO:0015228">
    <property type="term" value="F:coenzyme A transmembrane transporter activity"/>
    <property type="evidence" value="ECO:0007669"/>
    <property type="project" value="TreeGrafter"/>
</dbReference>
<evidence type="ECO:0000256" key="2">
    <source>
        <dbReference type="ARBA" id="ARBA00006375"/>
    </source>
</evidence>
<dbReference type="GO" id="GO:0051724">
    <property type="term" value="F:NAD transmembrane transporter activity"/>
    <property type="evidence" value="ECO:0007669"/>
    <property type="project" value="TreeGrafter"/>
</dbReference>
<keyword evidence="13" id="KW-1185">Reference proteome</keyword>
<feature type="repeat" description="Solcar" evidence="9">
    <location>
        <begin position="2"/>
        <end position="91"/>
    </location>
</feature>
<dbReference type="InterPro" id="IPR023395">
    <property type="entry name" value="MCP_dom_sf"/>
</dbReference>
<evidence type="ECO:0000256" key="7">
    <source>
        <dbReference type="ARBA" id="ARBA00023136"/>
    </source>
</evidence>
<dbReference type="PANTHER" id="PTHR45939:SF5">
    <property type="entry name" value="PEROXISOMAL MEMBRANE PROTEIN PMP34"/>
    <property type="match status" value="1"/>
</dbReference>
<comment type="subcellular location">
    <subcellularLocation>
        <location evidence="1">Peroxisome membrane</location>
        <topology evidence="1">Multi-pass membrane protein</topology>
    </subcellularLocation>
</comment>
<evidence type="ECO:0000256" key="8">
    <source>
        <dbReference type="ARBA" id="ARBA00023140"/>
    </source>
</evidence>
<dbReference type="InterPro" id="IPR052217">
    <property type="entry name" value="Mito/Peroxisomal_Carrier"/>
</dbReference>
<evidence type="ECO:0000256" key="4">
    <source>
        <dbReference type="ARBA" id="ARBA00022692"/>
    </source>
</evidence>
<feature type="transmembrane region" description="Helical" evidence="11">
    <location>
        <begin position="172"/>
        <end position="193"/>
    </location>
</feature>
<keyword evidence="4 9" id="KW-0812">Transmembrane</keyword>
<dbReference type="InterPro" id="IPR018108">
    <property type="entry name" value="MCP_transmembrane"/>
</dbReference>
<evidence type="ECO:0000256" key="3">
    <source>
        <dbReference type="ARBA" id="ARBA00022448"/>
    </source>
</evidence>
<keyword evidence="7 9" id="KW-0472">Membrane</keyword>
<dbReference type="GO" id="GO:0044610">
    <property type="term" value="F:FMN transmembrane transporter activity"/>
    <property type="evidence" value="ECO:0007669"/>
    <property type="project" value="TreeGrafter"/>
</dbReference>
<dbReference type="STRING" id="763665.A0A2G5B870"/>
<gene>
    <name evidence="12" type="ORF">COEREDRAFT_82200</name>
</gene>
<keyword evidence="8" id="KW-0576">Peroxisome</keyword>
<evidence type="ECO:0000313" key="13">
    <source>
        <dbReference type="Proteomes" id="UP000242474"/>
    </source>
</evidence>
<dbReference type="AlphaFoldDB" id="A0A2G5B870"/>
<dbReference type="GO" id="GO:0005347">
    <property type="term" value="F:ATP transmembrane transporter activity"/>
    <property type="evidence" value="ECO:0007669"/>
    <property type="project" value="TreeGrafter"/>
</dbReference>
<dbReference type="GO" id="GO:0005778">
    <property type="term" value="C:peroxisomal membrane"/>
    <property type="evidence" value="ECO:0007669"/>
    <property type="project" value="UniProtKB-SubCell"/>
</dbReference>
<protein>
    <submittedName>
        <fullName evidence="12">Mitochondrial carrier</fullName>
    </submittedName>
</protein>
<dbReference type="GO" id="GO:0015217">
    <property type="term" value="F:ADP transmembrane transporter activity"/>
    <property type="evidence" value="ECO:0007669"/>
    <property type="project" value="TreeGrafter"/>
</dbReference>
<reference evidence="12 13" key="1">
    <citation type="journal article" date="2015" name="Genome Biol. Evol.">
        <title>Phylogenomic analyses indicate that early fungi evolved digesting cell walls of algal ancestors of land plants.</title>
        <authorList>
            <person name="Chang Y."/>
            <person name="Wang S."/>
            <person name="Sekimoto S."/>
            <person name="Aerts A.L."/>
            <person name="Choi C."/>
            <person name="Clum A."/>
            <person name="LaButti K.M."/>
            <person name="Lindquist E.A."/>
            <person name="Yee Ngan C."/>
            <person name="Ohm R.A."/>
            <person name="Salamov A.A."/>
            <person name="Grigoriev I.V."/>
            <person name="Spatafora J.W."/>
            <person name="Berbee M.L."/>
        </authorList>
    </citation>
    <scope>NUCLEOTIDE SEQUENCE [LARGE SCALE GENOMIC DNA]</scope>
    <source>
        <strain evidence="12 13">NRRL 1564</strain>
    </source>
</reference>
<dbReference type="EMBL" id="KZ303509">
    <property type="protein sequence ID" value="PIA15233.1"/>
    <property type="molecule type" value="Genomic_DNA"/>
</dbReference>
<dbReference type="OrthoDB" id="2019556at2759"/>
<dbReference type="SUPFAM" id="SSF103506">
    <property type="entry name" value="Mitochondrial carrier"/>
    <property type="match status" value="1"/>
</dbReference>
<feature type="repeat" description="Solcar" evidence="9">
    <location>
        <begin position="208"/>
        <end position="297"/>
    </location>
</feature>
<dbReference type="Gene3D" id="1.50.40.10">
    <property type="entry name" value="Mitochondrial carrier domain"/>
    <property type="match status" value="2"/>
</dbReference>
<proteinExistence type="inferred from homology"/>
<feature type="repeat" description="Solcar" evidence="9">
    <location>
        <begin position="101"/>
        <end position="201"/>
    </location>
</feature>
<evidence type="ECO:0000256" key="6">
    <source>
        <dbReference type="ARBA" id="ARBA00022989"/>
    </source>
</evidence>
<comment type="similarity">
    <text evidence="2 10">Belongs to the mitochondrial carrier (TC 2.A.29) family.</text>
</comment>
<dbReference type="GO" id="GO:0080122">
    <property type="term" value="F:AMP transmembrane transporter activity"/>
    <property type="evidence" value="ECO:0007669"/>
    <property type="project" value="TreeGrafter"/>
</dbReference>
<evidence type="ECO:0000256" key="10">
    <source>
        <dbReference type="RuleBase" id="RU000488"/>
    </source>
</evidence>
<dbReference type="PANTHER" id="PTHR45939">
    <property type="entry name" value="PEROXISOMAL MEMBRANE PROTEIN PMP34-RELATED"/>
    <property type="match status" value="1"/>
</dbReference>
<keyword evidence="3 10" id="KW-0813">Transport</keyword>
<keyword evidence="5" id="KW-0677">Repeat</keyword>
<name>A0A2G5B870_COERN</name>
<accession>A0A2G5B870</accession>
<organism evidence="12 13">
    <name type="scientific">Coemansia reversa (strain ATCC 12441 / NRRL 1564)</name>
    <dbReference type="NCBI Taxonomy" id="763665"/>
    <lineage>
        <taxon>Eukaryota</taxon>
        <taxon>Fungi</taxon>
        <taxon>Fungi incertae sedis</taxon>
        <taxon>Zoopagomycota</taxon>
        <taxon>Kickxellomycotina</taxon>
        <taxon>Kickxellomycetes</taxon>
        <taxon>Kickxellales</taxon>
        <taxon>Kickxellaceae</taxon>
        <taxon>Coemansia</taxon>
    </lineage>
</organism>
<dbReference type="Proteomes" id="UP000242474">
    <property type="component" value="Unassembled WGS sequence"/>
</dbReference>
<evidence type="ECO:0000256" key="9">
    <source>
        <dbReference type="PROSITE-ProRule" id="PRU00282"/>
    </source>
</evidence>
<feature type="transmembrane region" description="Helical" evidence="11">
    <location>
        <begin position="6"/>
        <end position="26"/>
    </location>
</feature>
<feature type="transmembrane region" description="Helical" evidence="11">
    <location>
        <begin position="60"/>
        <end position="84"/>
    </location>
</feature>
<evidence type="ECO:0000256" key="11">
    <source>
        <dbReference type="SAM" id="Phobius"/>
    </source>
</evidence>
<evidence type="ECO:0000256" key="1">
    <source>
        <dbReference type="ARBA" id="ARBA00004585"/>
    </source>
</evidence>
<keyword evidence="6 11" id="KW-1133">Transmembrane helix</keyword>
<dbReference type="Pfam" id="PF00153">
    <property type="entry name" value="Mito_carr"/>
    <property type="match status" value="3"/>
</dbReference>
<evidence type="ECO:0000256" key="5">
    <source>
        <dbReference type="ARBA" id="ARBA00022737"/>
    </source>
</evidence>
<sequence>MSDNVAHALAGAGGGIISMAVTYPLLTVGTRLQVQRNNNDETAYIGNMDALRKILSQEGIAGLFSGLESAVFGAAVTNGVYYYFFEAVKAAFERASKRKSMSTVESMISGAIAGSMTCIITNPIWVVNTRLTVKQKRQRAVTNGASDSDSQKEATPSTLQAFTEIIKEDGVLSLWQGLIPALILVINPIIQYTAFEQLKNRIERIRKLGSLDFFLLGAISKLCATGVTYPYVLIKSRMQLKQSKNENERYTSLVDGLRKVIAQEGIAGLYKGIESKLVQSMLTASLLFMSKEALFTYTVKLLLLIGARKSLANAV</sequence>
<dbReference type="GO" id="GO:0015230">
    <property type="term" value="F:FAD transmembrane transporter activity"/>
    <property type="evidence" value="ECO:0007669"/>
    <property type="project" value="TreeGrafter"/>
</dbReference>
<feature type="transmembrane region" description="Helical" evidence="11">
    <location>
        <begin position="104"/>
        <end position="127"/>
    </location>
</feature>